<dbReference type="GO" id="GO:0004553">
    <property type="term" value="F:hydrolase activity, hydrolyzing O-glycosyl compounds"/>
    <property type="evidence" value="ECO:0007669"/>
    <property type="project" value="TreeGrafter"/>
</dbReference>
<evidence type="ECO:0000259" key="8">
    <source>
        <dbReference type="Pfam" id="PF03633"/>
    </source>
</evidence>
<dbReference type="InterPro" id="IPR005196">
    <property type="entry name" value="Glyco_hydro_65_N"/>
</dbReference>
<dbReference type="PANTHER" id="PTHR11051:SF13">
    <property type="entry name" value="GLYCOSYL TRANSFERASE"/>
    <property type="match status" value="1"/>
</dbReference>
<feature type="active site" description="Proton donor" evidence="4">
    <location>
        <position position="488"/>
    </location>
</feature>
<dbReference type="Pfam" id="PF03633">
    <property type="entry name" value="Glyco_hydro_65C"/>
    <property type="match status" value="1"/>
</dbReference>
<dbReference type="AlphaFoldDB" id="A0A101NVJ5"/>
<dbReference type="InterPro" id="IPR017045">
    <property type="entry name" value="Malt_Pase/Glycosyl_Hdrlase"/>
</dbReference>
<accession>A0A101NVJ5</accession>
<dbReference type="GO" id="GO:0030246">
    <property type="term" value="F:carbohydrate binding"/>
    <property type="evidence" value="ECO:0007669"/>
    <property type="project" value="InterPro"/>
</dbReference>
<dbReference type="Gene3D" id="2.60.420.10">
    <property type="entry name" value="Maltose phosphorylase, domain 3"/>
    <property type="match status" value="1"/>
</dbReference>
<dbReference type="PANTHER" id="PTHR11051">
    <property type="entry name" value="GLYCOSYL HYDROLASE-RELATED"/>
    <property type="match status" value="1"/>
</dbReference>
<gene>
    <name evidence="10" type="ORF">AQI95_35815</name>
</gene>
<dbReference type="PIRSF" id="PIRSF036289">
    <property type="entry name" value="Glycosyl_hydrolase_malt_phosph"/>
    <property type="match status" value="1"/>
</dbReference>
<evidence type="ECO:0000313" key="11">
    <source>
        <dbReference type="Proteomes" id="UP000053127"/>
    </source>
</evidence>
<dbReference type="OrthoDB" id="9816160at2"/>
<comment type="similarity">
    <text evidence="1">Belongs to the glycosyl hydrolase 65 family.</text>
</comment>
<dbReference type="STRING" id="67386.AQI95_35815"/>
<feature type="domain" description="Glycoside hydrolase family 65 central catalytic" evidence="7">
    <location>
        <begin position="327"/>
        <end position="679"/>
    </location>
</feature>
<dbReference type="RefSeq" id="WP_067134002.1">
    <property type="nucleotide sequence ID" value="NZ_KQ948224.1"/>
</dbReference>
<dbReference type="GO" id="GO:0005975">
    <property type="term" value="P:carbohydrate metabolic process"/>
    <property type="evidence" value="ECO:0007669"/>
    <property type="project" value="InterPro"/>
</dbReference>
<dbReference type="InterPro" id="IPR037018">
    <property type="entry name" value="GH65_N"/>
</dbReference>
<evidence type="ECO:0000259" key="7">
    <source>
        <dbReference type="Pfam" id="PF03632"/>
    </source>
</evidence>
<dbReference type="InterPro" id="IPR008928">
    <property type="entry name" value="6-hairpin_glycosidase_sf"/>
</dbReference>
<keyword evidence="3" id="KW-0326">Glycosidase</keyword>
<sequence length="798" mass="87535">MITHPSFTVEPWCLRETELNLDVLAQSESVFALSNGHIGWRGNLDEGEPHGLPGAYLNGVYERHPLPYAEAGYGYPESGQTMINVTNGKVIRLLVDDHPCDLRYGRLLAHERVLDFRSGVLSRTAQWTSPGGRTVRITSHRLVSFTQRAVAAIVYEVEPVDGPATVAVQSELVANEQLPHLEGDPRVAAATDSPLVPEEHFAQETRLRLVHCTERTALRVAAAADHLVEGPPSTSWTAQSEPDVSRLTVTADLVPGQPLRLVKFVAYGWSGERSLPAVHDQVDGAVAAAVSTGWDGLVAAQRDYLDRFWDGADVEVEGDAQIQQAVRFALFHVLQAAARGENRAIPAKGLTGTGYDGHSFWDTESYVLPLLTFTAPETVASELRWRHRTLPAARERARQLGLSGATFPWRTIDGAECSAYWPAGTAAFHINADIAAAVLRYVMVTGDEDFERGEGLDLLVDTARLWRSLGHHDAEGVFHIDGVTGPDEYSAVARDNVYTNLMARLNLLAAANVATRHPERAEELGVDDEEAAAWRDAAARMAVPHNASLDVHEQSAGFTTFQRWDFEATPPENYPLLLHYPYFDLYRRQVIKQADLVMAMMECPHLFSAEQKANNFAYYEPLTVRDSSLSACVQAVLAAETGHLRLAYAYLGEAALMDLDDLEHNTRDGLHIASLAGTWIALVGGFGGMRRYLGDGGVPDQLSFAPRLPEALSRVTFRVLVRGRRLTVDISPSHARYHLTEGEPLSLLHHGDPVTVTTDAPADCPMPAVSARPEPQQPPGRRPEGLPPDEEHRAAAEE</sequence>
<dbReference type="SUPFAM" id="SSF48208">
    <property type="entry name" value="Six-hairpin glycosidases"/>
    <property type="match status" value="1"/>
</dbReference>
<evidence type="ECO:0000256" key="6">
    <source>
        <dbReference type="SAM" id="MobiDB-lite"/>
    </source>
</evidence>
<dbReference type="GO" id="GO:0016757">
    <property type="term" value="F:glycosyltransferase activity"/>
    <property type="evidence" value="ECO:0007669"/>
    <property type="project" value="UniProtKB-ARBA"/>
</dbReference>
<feature type="compositionally biased region" description="Basic and acidic residues" evidence="6">
    <location>
        <begin position="781"/>
        <end position="798"/>
    </location>
</feature>
<proteinExistence type="inferred from homology"/>
<dbReference type="Pfam" id="PF03632">
    <property type="entry name" value="Glyco_hydro_65m"/>
    <property type="match status" value="1"/>
</dbReference>
<evidence type="ECO:0000256" key="4">
    <source>
        <dbReference type="PIRSR" id="PIRSR036289-50"/>
    </source>
</evidence>
<dbReference type="Gene3D" id="2.70.98.40">
    <property type="entry name" value="Glycoside hydrolase, family 65, N-terminal domain"/>
    <property type="match status" value="1"/>
</dbReference>
<feature type="binding site" evidence="5">
    <location>
        <begin position="592"/>
        <end position="593"/>
    </location>
    <ligand>
        <name>substrate</name>
    </ligand>
</feature>
<dbReference type="InterPro" id="IPR012341">
    <property type="entry name" value="6hp_glycosidase-like_sf"/>
</dbReference>
<dbReference type="FunFam" id="2.70.98.40:FF:000001">
    <property type="entry name" value="Family 65 glycosyl hydrolase"/>
    <property type="match status" value="1"/>
</dbReference>
<evidence type="ECO:0000313" key="10">
    <source>
        <dbReference type="EMBL" id="KUN00126.1"/>
    </source>
</evidence>
<feature type="region of interest" description="Disordered" evidence="6">
    <location>
        <begin position="751"/>
        <end position="798"/>
    </location>
</feature>
<dbReference type="EMBL" id="LMWN01000058">
    <property type="protein sequence ID" value="KUN00126.1"/>
    <property type="molecule type" value="Genomic_DNA"/>
</dbReference>
<dbReference type="InterPro" id="IPR005195">
    <property type="entry name" value="Glyco_hydro_65_M"/>
</dbReference>
<evidence type="ECO:0000256" key="5">
    <source>
        <dbReference type="PIRSR" id="PIRSR036289-51"/>
    </source>
</evidence>
<evidence type="ECO:0000259" key="9">
    <source>
        <dbReference type="Pfam" id="PF03636"/>
    </source>
</evidence>
<comment type="caution">
    <text evidence="10">The sequence shown here is derived from an EMBL/GenBank/DDBJ whole genome shotgun (WGS) entry which is preliminary data.</text>
</comment>
<feature type="binding site" evidence="5">
    <location>
        <begin position="361"/>
        <end position="362"/>
    </location>
    <ligand>
        <name>substrate</name>
    </ligand>
</feature>
<dbReference type="InterPro" id="IPR005194">
    <property type="entry name" value="Glyco_hydro_65_C"/>
</dbReference>
<keyword evidence="11" id="KW-1185">Reference proteome</keyword>
<reference evidence="10 11" key="1">
    <citation type="submission" date="2015-10" db="EMBL/GenBank/DDBJ databases">
        <title>Draft genome sequence of Streptomyces yokosukanensis DSM 40224, type strain for the species Streptomyces yokosukanensis.</title>
        <authorList>
            <person name="Ruckert C."/>
            <person name="Winkler A."/>
            <person name="Kalinowski J."/>
            <person name="Kampfer P."/>
            <person name="Glaeser S."/>
        </authorList>
    </citation>
    <scope>NUCLEOTIDE SEQUENCE [LARGE SCALE GENOMIC DNA]</scope>
    <source>
        <strain evidence="10 11">DSM 40224</strain>
    </source>
</reference>
<dbReference type="Gene3D" id="1.50.10.10">
    <property type="match status" value="1"/>
</dbReference>
<evidence type="ECO:0000256" key="3">
    <source>
        <dbReference type="ARBA" id="ARBA00023295"/>
    </source>
</evidence>
<dbReference type="Proteomes" id="UP000053127">
    <property type="component" value="Unassembled WGS sequence"/>
</dbReference>
<dbReference type="Pfam" id="PF03636">
    <property type="entry name" value="Glyco_hydro_65N"/>
    <property type="match status" value="1"/>
</dbReference>
<evidence type="ECO:0000256" key="1">
    <source>
        <dbReference type="ARBA" id="ARBA00006768"/>
    </source>
</evidence>
<organism evidence="10 11">
    <name type="scientific">Streptomyces yokosukanensis</name>
    <dbReference type="NCBI Taxonomy" id="67386"/>
    <lineage>
        <taxon>Bacteria</taxon>
        <taxon>Bacillati</taxon>
        <taxon>Actinomycetota</taxon>
        <taxon>Actinomycetes</taxon>
        <taxon>Kitasatosporales</taxon>
        <taxon>Streptomycetaceae</taxon>
        <taxon>Streptomyces</taxon>
    </lineage>
</organism>
<name>A0A101NVJ5_9ACTN</name>
<dbReference type="InterPro" id="IPR011013">
    <property type="entry name" value="Gal_mutarotase_sf_dom"/>
</dbReference>
<keyword evidence="2 10" id="KW-0378">Hydrolase</keyword>
<feature type="domain" description="Glycoside hydrolase family 65 N-terminal" evidence="9">
    <location>
        <begin position="16"/>
        <end position="270"/>
    </location>
</feature>
<dbReference type="SUPFAM" id="SSF74650">
    <property type="entry name" value="Galactose mutarotase-like"/>
    <property type="match status" value="1"/>
</dbReference>
<feature type="domain" description="Glycoside hydrolase family 65 C-terminal" evidence="8">
    <location>
        <begin position="700"/>
        <end position="756"/>
    </location>
</feature>
<dbReference type="FunFam" id="1.50.10.10:FF:000029">
    <property type="entry name" value="Family 65 glycosyl hydrolase"/>
    <property type="match status" value="1"/>
</dbReference>
<evidence type="ECO:0000256" key="2">
    <source>
        <dbReference type="ARBA" id="ARBA00022801"/>
    </source>
</evidence>
<protein>
    <submittedName>
        <fullName evidence="10">Glycosyl hydrolase</fullName>
    </submittedName>
</protein>